<gene>
    <name evidence="7" type="ORF">GFD22_09145</name>
</gene>
<dbReference type="PANTHER" id="PTHR31776">
    <property type="entry name" value="ALPHA-L-ARABINOFURANOSIDASE 1"/>
    <property type="match status" value="1"/>
</dbReference>
<keyword evidence="4" id="KW-0732">Signal</keyword>
<evidence type="ECO:0000313" key="7">
    <source>
        <dbReference type="EMBL" id="NEG79130.1"/>
    </source>
</evidence>
<dbReference type="Gene3D" id="2.60.120.260">
    <property type="entry name" value="Galactose-binding domain-like"/>
    <property type="match status" value="1"/>
</dbReference>
<dbReference type="EMBL" id="WHZY01000017">
    <property type="protein sequence ID" value="NEG79130.1"/>
    <property type="molecule type" value="Genomic_DNA"/>
</dbReference>
<dbReference type="Pfam" id="PF22848">
    <property type="entry name" value="ASD1_dom"/>
    <property type="match status" value="1"/>
</dbReference>
<protein>
    <recommendedName>
        <fullName evidence="3">non-reducing end alpha-L-arabinofuranosidase</fullName>
        <ecNumber evidence="3">3.2.1.55</ecNumber>
    </recommendedName>
</protein>
<dbReference type="RefSeq" id="WP_152350905.1">
    <property type="nucleotide sequence ID" value="NZ_WBSN01000017.1"/>
</dbReference>
<dbReference type="Pfam" id="PF06964">
    <property type="entry name" value="Alpha-L-AF_C"/>
    <property type="match status" value="1"/>
</dbReference>
<comment type="caution">
    <text evidence="7">The sequence shown here is derived from an EMBL/GenBank/DDBJ whole genome shotgun (WGS) entry which is preliminary data.</text>
</comment>
<evidence type="ECO:0000256" key="4">
    <source>
        <dbReference type="ARBA" id="ARBA00022729"/>
    </source>
</evidence>
<name>A0A7K3TKH8_9BIFI</name>
<evidence type="ECO:0000256" key="1">
    <source>
        <dbReference type="ARBA" id="ARBA00001462"/>
    </source>
</evidence>
<reference evidence="7 8" key="1">
    <citation type="submission" date="2019-10" db="EMBL/GenBank/DDBJ databases">
        <title>Bifidobacterium from non-human primates.</title>
        <authorList>
            <person name="Modesto M."/>
        </authorList>
    </citation>
    <scope>NUCLEOTIDE SEQUENCE [LARGE SCALE GENOMIC DNA]</scope>
    <source>
        <strain evidence="7 8">TREC</strain>
    </source>
</reference>
<evidence type="ECO:0000256" key="5">
    <source>
        <dbReference type="ARBA" id="ARBA00022801"/>
    </source>
</evidence>
<dbReference type="InterPro" id="IPR051563">
    <property type="entry name" value="Glycosyl_Hydrolase_51"/>
</dbReference>
<dbReference type="InterPro" id="IPR055235">
    <property type="entry name" value="ASD1_cat"/>
</dbReference>
<dbReference type="OrthoDB" id="9758923at2"/>
<comment type="catalytic activity">
    <reaction evidence="1">
        <text>Hydrolysis of terminal non-reducing alpha-L-arabinofuranoside residues in alpha-L-arabinosides.</text>
        <dbReference type="EC" id="3.2.1.55"/>
    </reaction>
</comment>
<dbReference type="SMART" id="SM00813">
    <property type="entry name" value="Alpha-L-AF_C"/>
    <property type="match status" value="1"/>
</dbReference>
<evidence type="ECO:0000256" key="2">
    <source>
        <dbReference type="ARBA" id="ARBA00007186"/>
    </source>
</evidence>
<evidence type="ECO:0000259" key="6">
    <source>
        <dbReference type="SMART" id="SM00813"/>
    </source>
</evidence>
<dbReference type="Proteomes" id="UP000469763">
    <property type="component" value="Unassembled WGS sequence"/>
</dbReference>
<keyword evidence="5" id="KW-0378">Hydrolase</keyword>
<comment type="similarity">
    <text evidence="2">Belongs to the glycosyl hydrolase 51 family.</text>
</comment>
<keyword evidence="8" id="KW-1185">Reference proteome</keyword>
<dbReference type="EC" id="3.2.1.55" evidence="3"/>
<dbReference type="GO" id="GO:0046556">
    <property type="term" value="F:alpha-L-arabinofuranosidase activity"/>
    <property type="evidence" value="ECO:0007669"/>
    <property type="project" value="UniProtKB-EC"/>
</dbReference>
<dbReference type="Gene3D" id="3.20.20.80">
    <property type="entry name" value="Glycosidases"/>
    <property type="match status" value="1"/>
</dbReference>
<evidence type="ECO:0000256" key="3">
    <source>
        <dbReference type="ARBA" id="ARBA00012670"/>
    </source>
</evidence>
<proteinExistence type="inferred from homology"/>
<feature type="domain" description="Alpha-L-arabinofuranosidase C-terminal" evidence="6">
    <location>
        <begin position="472"/>
        <end position="819"/>
    </location>
</feature>
<dbReference type="AlphaFoldDB" id="A0A7K3TKH8"/>
<dbReference type="SUPFAM" id="SSF51445">
    <property type="entry name" value="(Trans)glycosidases"/>
    <property type="match status" value="1"/>
</dbReference>
<organism evidence="7 8">
    <name type="scientific">Bifidobacterium avesanii</name>
    <dbReference type="NCBI Taxonomy" id="1798157"/>
    <lineage>
        <taxon>Bacteria</taxon>
        <taxon>Bacillati</taxon>
        <taxon>Actinomycetota</taxon>
        <taxon>Actinomycetes</taxon>
        <taxon>Bifidobacteriales</taxon>
        <taxon>Bifidobacteriaceae</taxon>
        <taxon>Bifidobacterium</taxon>
    </lineage>
</organism>
<sequence length="826" mass="89439">MTTSSTPCNPAVLRVTPKPSDARAISTDLWGVFFEDISSSADGGLASELVRNGSFEFSRRDGDSWGPFTGWTKTVPDGSAAAFAISLRNPVAVENPHHVVAEIAKAPAYLDNAGYDGVTFAAGERYAFSVWTRVQTGLNGEAARPMTIEIALLDDDGNEAGKATVTAEPVDAAPDPAVWEGQTDSAVPDAPGWRKLTAELTATASARAGRIRLAFPEPGVVALDFVSLEPVRTSHGLKHMRADLVDVLADLKPRFMRFPGGCVAHGGIPDNTYQWKDSVGPVEHRRQDYNLWGYHQSKRIGYMEYLELCEALGMEPLPVLAAGVCCQNADGGPIPVAAAELDDYIRDVLDLIDFCNGDGTTAWGARRIAWGHPKPFGLRYLGIGNEDRIDAVFESRFGRIFDAVRREHPEITVVGTVGPAPFGADYDEGWRYAAEIGVPIVDEHSYQAPSWWFKHLDHYDHANRKGPKVYLGEYGSWGTTLLNALSEAAIMGRMELNGDVVHMASYAPLFCKNGHNGWDPNLIYFDNERIYRTYSYWVQRMFATTPADHALPVDVEGDAAFDRPAADRAGIAFGGSSHARFRDIVLTDAEGVEHPVADVTVGNGTGANWADCGVRVDSARYDLRFTVDYAGSEGYWDNCSVKFGDVTGADHFEFRIGQRNTNLVAVRDGFASGYADPRPYPSGRPLKPGDALTVDLHVEREGGHVTARVNGVAVADAREDGIREVRRTVTVARNEAEGVTYVRVVNAMDEPADVDLSAVLEALPGDAALPAADRSLARIEATMLTGEPHAGVKGEAAPTEPQSVAVDLTGGTYTAPAWSFTVLRVH</sequence>
<evidence type="ECO:0000313" key="8">
    <source>
        <dbReference type="Proteomes" id="UP000469763"/>
    </source>
</evidence>
<dbReference type="InterPro" id="IPR010720">
    <property type="entry name" value="Alpha-L-AF_C"/>
</dbReference>
<dbReference type="PANTHER" id="PTHR31776:SF26">
    <property type="entry name" value="SECRETED ARABINOSIDASE"/>
    <property type="match status" value="1"/>
</dbReference>
<dbReference type="GO" id="GO:0046373">
    <property type="term" value="P:L-arabinose metabolic process"/>
    <property type="evidence" value="ECO:0007669"/>
    <property type="project" value="InterPro"/>
</dbReference>
<accession>A0A7K3TKH8</accession>
<dbReference type="InterPro" id="IPR017853">
    <property type="entry name" value="GH"/>
</dbReference>